<dbReference type="OrthoDB" id="1432119at2"/>
<dbReference type="GO" id="GO:0016787">
    <property type="term" value="F:hydrolase activity"/>
    <property type="evidence" value="ECO:0007669"/>
    <property type="project" value="UniProtKB-KW"/>
</dbReference>
<evidence type="ECO:0000313" key="1">
    <source>
        <dbReference type="EMBL" id="KPE49582.1"/>
    </source>
</evidence>
<name>A0A0N0IUG8_CHRID</name>
<accession>A0A0N0IUG8</accession>
<evidence type="ECO:0000313" key="2">
    <source>
        <dbReference type="Proteomes" id="UP000037953"/>
    </source>
</evidence>
<reference evidence="1 2" key="1">
    <citation type="journal article" date="2015" name="Genom Data">
        <title>Draft genome sequence of a multidrug-resistant Chryseobacterium indologenes isolate from Malaysia.</title>
        <authorList>
            <person name="Yu C.Y."/>
            <person name="Ang G.Y."/>
            <person name="Cheng H.J."/>
            <person name="Cheong Y.M."/>
            <person name="Yin W.F."/>
            <person name="Chan K.G."/>
        </authorList>
    </citation>
    <scope>NUCLEOTIDE SEQUENCE [LARGE SCALE GENOMIC DNA]</scope>
    <source>
        <strain evidence="1 2">CI_885</strain>
    </source>
</reference>
<comment type="caution">
    <text evidence="1">The sequence shown here is derived from an EMBL/GenBank/DDBJ whole genome shotgun (WGS) entry which is preliminary data.</text>
</comment>
<dbReference type="Proteomes" id="UP000037953">
    <property type="component" value="Unassembled WGS sequence"/>
</dbReference>
<sequence length="209" mass="24564">MEYSKEFKAALSAFSNIEKDRLIFRLLKKDKLLSKKLYFELIDPETTDDKRNAMEESVAEKVLLASKYIGNSKYFLSVIRKISAEITEHVKITTDKFGDVSLNLLLINKILEYNDDLSRQRFDHVYKLYLYIINKVFKALILAKKLDEDYWLEIDDFLRTTQSGIEENHYLLKLSTNNGLDMNWLRDCESIPENIEQIMKGIKSQGFLK</sequence>
<dbReference type="AlphaFoldDB" id="A0A0N0IUG8"/>
<dbReference type="EMBL" id="LJOD01000016">
    <property type="protein sequence ID" value="KPE49582.1"/>
    <property type="molecule type" value="Genomic_DNA"/>
</dbReference>
<organism evidence="1 2">
    <name type="scientific">Chryseobacterium indologenes</name>
    <name type="common">Flavobacterium indologenes</name>
    <dbReference type="NCBI Taxonomy" id="253"/>
    <lineage>
        <taxon>Bacteria</taxon>
        <taxon>Pseudomonadati</taxon>
        <taxon>Bacteroidota</taxon>
        <taxon>Flavobacteriia</taxon>
        <taxon>Flavobacteriales</taxon>
        <taxon>Weeksellaceae</taxon>
        <taxon>Chryseobacterium group</taxon>
        <taxon>Chryseobacterium</taxon>
    </lineage>
</organism>
<gene>
    <name evidence="1" type="ORF">AOB46_18835</name>
</gene>
<reference evidence="2" key="2">
    <citation type="submission" date="2015-09" db="EMBL/GenBank/DDBJ databases">
        <title>Draft genome sequence of a multidrug-resistant Chryseobacterium indologenes isolate from Malaysia.</title>
        <authorList>
            <person name="Yu C.Y."/>
            <person name="Ang G.Y."/>
            <person name="Chan K.-G."/>
        </authorList>
    </citation>
    <scope>NUCLEOTIDE SEQUENCE [LARGE SCALE GENOMIC DNA]</scope>
    <source>
        <strain evidence="2">CI_885</strain>
    </source>
</reference>
<proteinExistence type="predicted"/>
<dbReference type="PATRIC" id="fig|253.9.peg.1723"/>
<protein>
    <submittedName>
        <fullName evidence="1">Deoxyuridine 5'-triphosphate nucleotidohydrolase</fullName>
    </submittedName>
</protein>
<keyword evidence="1" id="KW-0378">Hydrolase</keyword>
<dbReference type="RefSeq" id="WP_062702263.1">
    <property type="nucleotide sequence ID" value="NZ_LJOD01000016.1"/>
</dbReference>